<dbReference type="PROSITE" id="PS50817">
    <property type="entry name" value="INTEIN_N_TER"/>
    <property type="match status" value="1"/>
</dbReference>
<dbReference type="InterPro" id="IPR036844">
    <property type="entry name" value="Hint_dom_sf"/>
</dbReference>
<reference evidence="3 4" key="1">
    <citation type="submission" date="2017-07" db="EMBL/GenBank/DDBJ databases">
        <title>Complete genome sequence of Actinoalloteichus hoggarensis DSM 45943, type strain of Actinoalloteichus hoggarensis.</title>
        <authorList>
            <person name="Ruckert C."/>
            <person name="Nouioui I."/>
            <person name="Willmese J."/>
            <person name="van Wezel G."/>
            <person name="Klenk H.-P."/>
            <person name="Kalinowski J."/>
            <person name="Zotchev S.B."/>
        </authorList>
    </citation>
    <scope>NUCLEOTIDE SEQUENCE [LARGE SCALE GENOMIC DNA]</scope>
    <source>
        <strain evidence="3 4">DSM 45943</strain>
    </source>
</reference>
<evidence type="ECO:0000313" key="4">
    <source>
        <dbReference type="Proteomes" id="UP000204221"/>
    </source>
</evidence>
<name>A0A221VZ17_9PSEU</name>
<dbReference type="Proteomes" id="UP000204221">
    <property type="component" value="Chromosome"/>
</dbReference>
<feature type="region of interest" description="Disordered" evidence="1">
    <location>
        <begin position="236"/>
        <end position="266"/>
    </location>
</feature>
<dbReference type="GO" id="GO:0016787">
    <property type="term" value="F:hydrolase activity"/>
    <property type="evidence" value="ECO:0007669"/>
    <property type="project" value="UniProtKB-KW"/>
</dbReference>
<dbReference type="Gene3D" id="2.180.10.10">
    <property type="entry name" value="RHS repeat-associated core"/>
    <property type="match status" value="1"/>
</dbReference>
<sequence length="585" mass="62129">MFGSSGVCGPEVRESGGSLRSEYWTDPDTGMTNTGARWYDPASASFLSRDDIDLPMSPSILTNRYTYGAGAPTNFVDPDGHAVWFIPVGIAVVRGIAVGGRLIGRAAARGGRAVGACAANHRCRSGAFSQLGGFVEGLADQLSRARSHARARGRQDNRFCWTDCNSHSGFGQGGPPAGGGRRSGPGRGGGGGWGGPGAGGSSWWYGPGGGIGGGGYIAPPPPPDPAIRAREENRDDAIENPSPMPDGWDDPWFGDGPGAPVSTSPSLPANSIGDLLDLVQDVADSYSRLHQDLLDSSGPVVTNISLHDEAPSEVSYTDPANLVGPAGSCDTSNSFAAGTEVLMADGSTKPIEEVEVGDEVLATDPTTGETGVQPVTATIVGDGVKHLVDITVVTEDGGSDTITATAEHPFWVADLNAWVDAEDLEPGHRFETADHRDASVTAIEAYAAPRQVHNLTVDRLGTYYVAAGTAPVLVHNTNDSCEVSRLVDLIDRDNLTMSHRVEEHLWDIAPRGRWKGERERSFMDYRTVLDAVMDGSDPVMDPRGTKNTVRWDTPGQYRGREGTWELVINAETNMIYHYNFNGRKK</sequence>
<feature type="region of interest" description="Disordered" evidence="1">
    <location>
        <begin position="168"/>
        <end position="205"/>
    </location>
</feature>
<evidence type="ECO:0000256" key="1">
    <source>
        <dbReference type="SAM" id="MobiDB-lite"/>
    </source>
</evidence>
<dbReference type="GO" id="GO:0016539">
    <property type="term" value="P:intein-mediated protein splicing"/>
    <property type="evidence" value="ECO:0007669"/>
    <property type="project" value="InterPro"/>
</dbReference>
<dbReference type="EC" id="3.1.-.-" evidence="3"/>
<protein>
    <submittedName>
        <fullName evidence="3">tRNA(Glu)-specific nuclease WapA</fullName>
        <ecNumber evidence="3">3.1.-.-</ecNumber>
    </submittedName>
</protein>
<keyword evidence="3" id="KW-0378">Hydrolase</keyword>
<evidence type="ECO:0000313" key="3">
    <source>
        <dbReference type="EMBL" id="ASO18792.1"/>
    </source>
</evidence>
<dbReference type="Pfam" id="PF07591">
    <property type="entry name" value="PT-HINT"/>
    <property type="match status" value="1"/>
</dbReference>
<evidence type="ECO:0000259" key="2">
    <source>
        <dbReference type="SMART" id="SM00306"/>
    </source>
</evidence>
<dbReference type="SUPFAM" id="SSF51294">
    <property type="entry name" value="Hedgehog/intein (Hint) domain"/>
    <property type="match status" value="1"/>
</dbReference>
<organism evidence="3 4">
    <name type="scientific">Actinoalloteichus hoggarensis</name>
    <dbReference type="NCBI Taxonomy" id="1470176"/>
    <lineage>
        <taxon>Bacteria</taxon>
        <taxon>Bacillati</taxon>
        <taxon>Actinomycetota</taxon>
        <taxon>Actinomycetes</taxon>
        <taxon>Pseudonocardiales</taxon>
        <taxon>Pseudonocardiaceae</taxon>
        <taxon>Actinoalloteichus</taxon>
    </lineage>
</organism>
<dbReference type="Gene3D" id="2.170.16.10">
    <property type="entry name" value="Hedgehog/Intein (Hint) domain"/>
    <property type="match status" value="1"/>
</dbReference>
<dbReference type="NCBIfam" id="TIGR03696">
    <property type="entry name" value="Rhs_assc_core"/>
    <property type="match status" value="1"/>
</dbReference>
<feature type="compositionally biased region" description="Gly residues" evidence="1">
    <location>
        <begin position="170"/>
        <end position="205"/>
    </location>
</feature>
<dbReference type="CDD" id="cd00081">
    <property type="entry name" value="Hint"/>
    <property type="match status" value="1"/>
</dbReference>
<accession>A0A221VZ17</accession>
<proteinExistence type="predicted"/>
<dbReference type="InterPro" id="IPR006141">
    <property type="entry name" value="Intein_N"/>
</dbReference>
<dbReference type="InterPro" id="IPR022385">
    <property type="entry name" value="Rhs_assc_core"/>
</dbReference>
<feature type="domain" description="Hint" evidence="2">
    <location>
        <begin position="332"/>
        <end position="434"/>
    </location>
</feature>
<dbReference type="EMBL" id="CP022521">
    <property type="protein sequence ID" value="ASO18792.1"/>
    <property type="molecule type" value="Genomic_DNA"/>
</dbReference>
<dbReference type="AlphaFoldDB" id="A0A221VZ17"/>
<gene>
    <name evidence="3" type="primary">wapA</name>
    <name evidence="3" type="ORF">AHOG_05695</name>
</gene>
<dbReference type="SMART" id="SM00306">
    <property type="entry name" value="HintN"/>
    <property type="match status" value="1"/>
</dbReference>
<dbReference type="KEGG" id="ahg:AHOG_05695"/>
<feature type="region of interest" description="Disordered" evidence="1">
    <location>
        <begin position="1"/>
        <end position="26"/>
    </location>
</feature>
<dbReference type="InterPro" id="IPR003587">
    <property type="entry name" value="Hint_dom_N"/>
</dbReference>
<keyword evidence="4" id="KW-1185">Reference proteome</keyword>